<gene>
    <name evidence="2" type="ORF">V7S43_015427</name>
</gene>
<evidence type="ECO:0000256" key="1">
    <source>
        <dbReference type="SAM" id="MobiDB-lite"/>
    </source>
</evidence>
<dbReference type="EMBL" id="JBIMZQ010000045">
    <property type="protein sequence ID" value="KAL3659754.1"/>
    <property type="molecule type" value="Genomic_DNA"/>
</dbReference>
<dbReference type="AlphaFoldDB" id="A0ABD3F2N8"/>
<comment type="caution">
    <text evidence="2">The sequence shown here is derived from an EMBL/GenBank/DDBJ whole genome shotgun (WGS) entry which is preliminary data.</text>
</comment>
<organism evidence="2 3">
    <name type="scientific">Phytophthora oleae</name>
    <dbReference type="NCBI Taxonomy" id="2107226"/>
    <lineage>
        <taxon>Eukaryota</taxon>
        <taxon>Sar</taxon>
        <taxon>Stramenopiles</taxon>
        <taxon>Oomycota</taxon>
        <taxon>Peronosporomycetes</taxon>
        <taxon>Peronosporales</taxon>
        <taxon>Peronosporaceae</taxon>
        <taxon>Phytophthora</taxon>
    </lineage>
</organism>
<keyword evidence="3" id="KW-1185">Reference proteome</keyword>
<accession>A0ABD3F2N8</accession>
<dbReference type="Proteomes" id="UP001632037">
    <property type="component" value="Unassembled WGS sequence"/>
</dbReference>
<evidence type="ECO:0000313" key="2">
    <source>
        <dbReference type="EMBL" id="KAL3659754.1"/>
    </source>
</evidence>
<sequence>MKSDIQGITSHYQDQVEALEAETTTLKSRVGDLETQVRILKSRPEVKVTDPWGVSEFLQNNSEISGNWDHLHDLLTHYQEDAVPPESWDTVIRVAAMDQRKAPLLDFNKRFAEVKAQRAAEEAAKGVRVLDLTRSGGAVSGSGTPASRTTVSIKTSSTLKTFPPPSNIKTLKHSGKSSPKKSGKQRLRKVQRWPSKHFPGIDSVRPAGAQTMVSKDTVHTMPGGVVWKEVRPGLRQALLADIRYGSWKP</sequence>
<proteinExistence type="predicted"/>
<reference evidence="2 3" key="1">
    <citation type="submission" date="2024-09" db="EMBL/GenBank/DDBJ databases">
        <title>Genome sequencing and assembly of Phytophthora oleae, isolate VK10A, causative agent of rot of olive drupes.</title>
        <authorList>
            <person name="Conti Taguali S."/>
            <person name="Riolo M."/>
            <person name="La Spada F."/>
            <person name="Cacciola S.O."/>
            <person name="Dionisio G."/>
        </authorList>
    </citation>
    <scope>NUCLEOTIDE SEQUENCE [LARGE SCALE GENOMIC DNA]</scope>
    <source>
        <strain evidence="2 3">VK10A</strain>
    </source>
</reference>
<evidence type="ECO:0000313" key="3">
    <source>
        <dbReference type="Proteomes" id="UP001632037"/>
    </source>
</evidence>
<feature type="compositionally biased region" description="Polar residues" evidence="1">
    <location>
        <begin position="141"/>
        <end position="160"/>
    </location>
</feature>
<feature type="region of interest" description="Disordered" evidence="1">
    <location>
        <begin position="135"/>
        <end position="204"/>
    </location>
</feature>
<name>A0ABD3F2N8_9STRA</name>
<protein>
    <submittedName>
        <fullName evidence="2">Uncharacterized protein</fullName>
    </submittedName>
</protein>
<feature type="compositionally biased region" description="Basic residues" evidence="1">
    <location>
        <begin position="170"/>
        <end position="195"/>
    </location>
</feature>